<dbReference type="Proteomes" id="UP000265200">
    <property type="component" value="Chromosome 21"/>
</dbReference>
<feature type="signal peptide" evidence="2">
    <location>
        <begin position="1"/>
        <end position="32"/>
    </location>
</feature>
<evidence type="ECO:0000256" key="2">
    <source>
        <dbReference type="SAM" id="SignalP"/>
    </source>
</evidence>
<feature type="compositionally biased region" description="Basic and acidic residues" evidence="1">
    <location>
        <begin position="74"/>
        <end position="86"/>
    </location>
</feature>
<accession>A0A3P9HII9</accession>
<protein>
    <submittedName>
        <fullName evidence="3">Uncharacterized protein</fullName>
    </submittedName>
</protein>
<sequence>MYFSDVALMPLIGCFTSTVVLICLVQVQPGLCDVGSNPEENQMLIQEQQQLLEKLKETKNLESGFKSQVQSESGFKENPRSRSEDRSNLQVRIWFGLTFP</sequence>
<evidence type="ECO:0000256" key="1">
    <source>
        <dbReference type="SAM" id="MobiDB-lite"/>
    </source>
</evidence>
<reference evidence="3 4" key="2">
    <citation type="submission" date="2017-04" db="EMBL/GenBank/DDBJ databases">
        <title>CpG methylation of centromeres and impact of large insertions on vertebrate speciation.</title>
        <authorList>
            <person name="Ichikawa K."/>
            <person name="Yoshimura J."/>
            <person name="Morishita S."/>
        </authorList>
    </citation>
    <scope>NUCLEOTIDE SEQUENCE</scope>
    <source>
        <strain evidence="3 4">HSOK</strain>
    </source>
</reference>
<name>A0A3P9HII9_ORYLA</name>
<reference evidence="3" key="3">
    <citation type="submission" date="2025-08" db="UniProtKB">
        <authorList>
            <consortium name="Ensembl"/>
        </authorList>
    </citation>
    <scope>IDENTIFICATION</scope>
    <source>
        <strain evidence="3">HSOK</strain>
    </source>
</reference>
<feature type="region of interest" description="Disordered" evidence="1">
    <location>
        <begin position="63"/>
        <end position="86"/>
    </location>
</feature>
<keyword evidence="2" id="KW-0732">Signal</keyword>
<organism evidence="3 4">
    <name type="scientific">Oryzias latipes</name>
    <name type="common">Japanese rice fish</name>
    <name type="synonym">Japanese killifish</name>
    <dbReference type="NCBI Taxonomy" id="8090"/>
    <lineage>
        <taxon>Eukaryota</taxon>
        <taxon>Metazoa</taxon>
        <taxon>Chordata</taxon>
        <taxon>Craniata</taxon>
        <taxon>Vertebrata</taxon>
        <taxon>Euteleostomi</taxon>
        <taxon>Actinopterygii</taxon>
        <taxon>Neopterygii</taxon>
        <taxon>Teleostei</taxon>
        <taxon>Neoteleostei</taxon>
        <taxon>Acanthomorphata</taxon>
        <taxon>Ovalentaria</taxon>
        <taxon>Atherinomorphae</taxon>
        <taxon>Beloniformes</taxon>
        <taxon>Adrianichthyidae</taxon>
        <taxon>Oryziinae</taxon>
        <taxon>Oryzias</taxon>
    </lineage>
</organism>
<reference evidence="3" key="4">
    <citation type="submission" date="2025-09" db="UniProtKB">
        <authorList>
            <consortium name="Ensembl"/>
        </authorList>
    </citation>
    <scope>IDENTIFICATION</scope>
    <source>
        <strain evidence="3">HSOK</strain>
    </source>
</reference>
<dbReference type="Ensembl" id="ENSORLT00015002260.1">
    <property type="protein sequence ID" value="ENSORLP00015007596.1"/>
    <property type="gene ID" value="ENSORLG00015008407.1"/>
</dbReference>
<dbReference type="AlphaFoldDB" id="A0A3P9HII9"/>
<evidence type="ECO:0000313" key="4">
    <source>
        <dbReference type="Proteomes" id="UP000265200"/>
    </source>
</evidence>
<feature type="chain" id="PRO_5018006748" evidence="2">
    <location>
        <begin position="33"/>
        <end position="100"/>
    </location>
</feature>
<evidence type="ECO:0000313" key="3">
    <source>
        <dbReference type="Ensembl" id="ENSORLP00015007596.1"/>
    </source>
</evidence>
<proteinExistence type="predicted"/>
<reference key="1">
    <citation type="journal article" date="2007" name="Nature">
        <title>The medaka draft genome and insights into vertebrate genome evolution.</title>
        <authorList>
            <person name="Kasahara M."/>
            <person name="Naruse K."/>
            <person name="Sasaki S."/>
            <person name="Nakatani Y."/>
            <person name="Qu W."/>
            <person name="Ahsan B."/>
            <person name="Yamada T."/>
            <person name="Nagayasu Y."/>
            <person name="Doi K."/>
            <person name="Kasai Y."/>
            <person name="Jindo T."/>
            <person name="Kobayashi D."/>
            <person name="Shimada A."/>
            <person name="Toyoda A."/>
            <person name="Kuroki Y."/>
            <person name="Fujiyama A."/>
            <person name="Sasaki T."/>
            <person name="Shimizu A."/>
            <person name="Asakawa S."/>
            <person name="Shimizu N."/>
            <person name="Hashimoto S."/>
            <person name="Yang J."/>
            <person name="Lee Y."/>
            <person name="Matsushima K."/>
            <person name="Sugano S."/>
            <person name="Sakaizumi M."/>
            <person name="Narita T."/>
            <person name="Ohishi K."/>
            <person name="Haga S."/>
            <person name="Ohta F."/>
            <person name="Nomoto H."/>
            <person name="Nogata K."/>
            <person name="Morishita T."/>
            <person name="Endo T."/>
            <person name="Shin-I T."/>
            <person name="Takeda H."/>
            <person name="Morishita S."/>
            <person name="Kohara Y."/>
        </authorList>
    </citation>
    <scope>NUCLEOTIDE SEQUENCE [LARGE SCALE GENOMIC DNA]</scope>
    <source>
        <strain>Hd-rR</strain>
    </source>
</reference>